<proteinExistence type="predicted"/>
<sequence>MGTKNLVTLKTHIFSINLSFPNEFVYENLIWALASMWSFLGNYVVHSIGLILTYIFRCQRKNEQLVLEQKNLNQIEDYEFDNFTEELADLIFPSYEDFHIVSEEGKEGETEYSVLEKIDSDIQQDDEKGKGEINLFVLKEKNYDLNEYCKKNEEETKGCIFRHSVCDNVHEGVKKIDEYETECSVFKEGGSDFNQDDKKSIEDVDEEKEETKGSILIDTSYVNTTSESKFVPQKDFGDLEEQEEPMLLRFSFLNNVSYIKNEFSSIENIAKKEILEHIEEFHVDQEEESGKFTSNSNDDSLTYEIIGSNNSCEEFDCESLKKVEDLVETQKISFGREEVSHGFFECLNENEGSSYHEEYTFEDSFAKNEENFEKTEETMYEEEFDEREYDEEEDEDEYEWENDEVMEQIKLEMKNARQGGLATILEEEDDVEREYSSKVFEEKIKPLSIDEKKMEYKDHIVEIQKVYKCYAQKMRKLDVLNYQAMHSIGLLQLKDPPKLFLMQKSTVQHSKPLMIPQNLWPRKAQIHTSDPMLKLVNELHRDFELVYVGQICLSWEILCWQHEKIKELKKYDSQWPRRYNLVAGEFQLFQVLIQRFLEDEPFQQGHRIQNYVKNRCVIRNLLQVPTIKDDSTKDKKKVKWGEEDAIACERLAHIIKESMQMFWEFVKPDKEDGNVFHKVSHHKGNEGKDKEISDLLGDIQTQLHKKERKLKDKLRSGNCMVRKFRKHNEDQIQLDHEQLLAQVGLRLISRVINMKKLRKDHLIWCSEKLNQINFVDRKIRVESSFLLFPC</sequence>
<organism evidence="1 2">
    <name type="scientific">Trifolium pratense</name>
    <name type="common">Red clover</name>
    <dbReference type="NCBI Taxonomy" id="57577"/>
    <lineage>
        <taxon>Eukaryota</taxon>
        <taxon>Viridiplantae</taxon>
        <taxon>Streptophyta</taxon>
        <taxon>Embryophyta</taxon>
        <taxon>Tracheophyta</taxon>
        <taxon>Spermatophyta</taxon>
        <taxon>Magnoliopsida</taxon>
        <taxon>eudicotyledons</taxon>
        <taxon>Gunneridae</taxon>
        <taxon>Pentapetalae</taxon>
        <taxon>rosids</taxon>
        <taxon>fabids</taxon>
        <taxon>Fabales</taxon>
        <taxon>Fabaceae</taxon>
        <taxon>Papilionoideae</taxon>
        <taxon>50 kb inversion clade</taxon>
        <taxon>NPAAA clade</taxon>
        <taxon>Hologalegina</taxon>
        <taxon>IRL clade</taxon>
        <taxon>Trifolieae</taxon>
        <taxon>Trifolium</taxon>
    </lineage>
</organism>
<gene>
    <name evidence="1" type="ORF">MILVUS5_LOCUS14236</name>
</gene>
<name>A0ACB0JPH4_TRIPR</name>
<accession>A0ACB0JPH4</accession>
<protein>
    <submittedName>
        <fullName evidence="1">Uncharacterized protein</fullName>
    </submittedName>
</protein>
<evidence type="ECO:0000313" key="2">
    <source>
        <dbReference type="Proteomes" id="UP001177021"/>
    </source>
</evidence>
<dbReference type="EMBL" id="CASHSV030000076">
    <property type="protein sequence ID" value="CAJ2645317.1"/>
    <property type="molecule type" value="Genomic_DNA"/>
</dbReference>
<reference evidence="1" key="1">
    <citation type="submission" date="2023-10" db="EMBL/GenBank/DDBJ databases">
        <authorList>
            <person name="Rodriguez Cubillos JULIANA M."/>
            <person name="De Vega J."/>
        </authorList>
    </citation>
    <scope>NUCLEOTIDE SEQUENCE</scope>
</reference>
<comment type="caution">
    <text evidence="1">The sequence shown here is derived from an EMBL/GenBank/DDBJ whole genome shotgun (WGS) entry which is preliminary data.</text>
</comment>
<evidence type="ECO:0000313" key="1">
    <source>
        <dbReference type="EMBL" id="CAJ2645317.1"/>
    </source>
</evidence>
<dbReference type="Proteomes" id="UP001177021">
    <property type="component" value="Unassembled WGS sequence"/>
</dbReference>
<keyword evidence="2" id="KW-1185">Reference proteome</keyword>